<feature type="compositionally biased region" description="Polar residues" evidence="1">
    <location>
        <begin position="663"/>
        <end position="680"/>
    </location>
</feature>
<evidence type="ECO:0000313" key="3">
    <source>
        <dbReference type="EMBL" id="KAK7455302.1"/>
    </source>
</evidence>
<dbReference type="Pfam" id="PF06985">
    <property type="entry name" value="HET"/>
    <property type="match status" value="1"/>
</dbReference>
<evidence type="ECO:0000313" key="4">
    <source>
        <dbReference type="Proteomes" id="UP001498398"/>
    </source>
</evidence>
<dbReference type="InterPro" id="IPR010730">
    <property type="entry name" value="HET"/>
</dbReference>
<name>A0ABR1JCK7_9AGAR</name>
<dbReference type="EMBL" id="JBANRG010000023">
    <property type="protein sequence ID" value="KAK7455302.1"/>
    <property type="molecule type" value="Genomic_DNA"/>
</dbReference>
<feature type="region of interest" description="Disordered" evidence="1">
    <location>
        <begin position="660"/>
        <end position="694"/>
    </location>
</feature>
<evidence type="ECO:0000256" key="1">
    <source>
        <dbReference type="SAM" id="MobiDB-lite"/>
    </source>
</evidence>
<dbReference type="Proteomes" id="UP001498398">
    <property type="component" value="Unassembled WGS sequence"/>
</dbReference>
<gene>
    <name evidence="3" type="ORF">VKT23_011175</name>
</gene>
<dbReference type="PANTHER" id="PTHR10622">
    <property type="entry name" value="HET DOMAIN-CONTAINING PROTEIN"/>
    <property type="match status" value="1"/>
</dbReference>
<keyword evidence="4" id="KW-1185">Reference proteome</keyword>
<accession>A0ABR1JCK7</accession>
<reference evidence="3 4" key="1">
    <citation type="submission" date="2024-01" db="EMBL/GenBank/DDBJ databases">
        <title>A draft genome for the cacao thread blight pathogen Marasmiellus scandens.</title>
        <authorList>
            <person name="Baruah I.K."/>
            <person name="Leung J."/>
            <person name="Bukari Y."/>
            <person name="Amoako-Attah I."/>
            <person name="Meinhardt L.W."/>
            <person name="Bailey B.A."/>
            <person name="Cohen S.P."/>
        </authorList>
    </citation>
    <scope>NUCLEOTIDE SEQUENCE [LARGE SCALE GENOMIC DNA]</scope>
    <source>
        <strain evidence="3 4">GH-19</strain>
    </source>
</reference>
<protein>
    <recommendedName>
        <fullName evidence="2">Heterokaryon incompatibility domain-containing protein</fullName>
    </recommendedName>
</protein>
<feature type="domain" description="Heterokaryon incompatibility" evidence="2">
    <location>
        <begin position="21"/>
        <end position="111"/>
    </location>
</feature>
<proteinExistence type="predicted"/>
<organism evidence="3 4">
    <name type="scientific">Marasmiellus scandens</name>
    <dbReference type="NCBI Taxonomy" id="2682957"/>
    <lineage>
        <taxon>Eukaryota</taxon>
        <taxon>Fungi</taxon>
        <taxon>Dikarya</taxon>
        <taxon>Basidiomycota</taxon>
        <taxon>Agaricomycotina</taxon>
        <taxon>Agaricomycetes</taxon>
        <taxon>Agaricomycetidae</taxon>
        <taxon>Agaricales</taxon>
        <taxon>Marasmiineae</taxon>
        <taxon>Omphalotaceae</taxon>
        <taxon>Marasmiellus</taxon>
    </lineage>
</organism>
<comment type="caution">
    <text evidence="3">The sequence shown here is derived from an EMBL/GenBank/DDBJ whole genome shotgun (WGS) entry which is preliminary data.</text>
</comment>
<sequence>MRLLDTNTFQLTEFYSDIPKYAILSHTWDKEEITFQDIENLEVAKRQTGWAKVESACAYARKYKFQWIWIDSCCINKESSAELSEAINSMYQYYLDSEVCYVYLSDVPQEGTSHDLESAFRHSKWFTRGWTLQELLAPAFAVFLTQSWTELGTKWSLRHAISSITSIPPGVLEDGHVCKYSIAQRMSWAAQRKTTRPEDQAYCLMGIFDINMPPIYGEGSYLVWTAAPEETEPRGLLARSPYEFRASGGVQFNPRRTTGTDTSFSFNNNGLQIHLPLMSEKYVTTKSNGTGPVLLAYLGCQIGSGEDRGGYIYIYLQKQPGGHYTRHLASEWLLCPEFLPEYSLQQVLVKENTFFQGPMLRRRGLRLLYPPTPRNCSYCEDLSQESPIWNLIYKVDDVKEHFAITLERNANHHQLSIITEDTQPSVFETMARAGESTSFALEWQILRQDRFQAPLRSGGLVNLAIHITSENPVLEVSCLLPGDYNIPTIPTARPTPAGFLVPTMIPRNHHALLHVCVPLDVCALLESIRKGKHLYVPITDTDIQLRSFRVLHYVPYWARGDYSTLGNIFLAFGFHKTKPWVDLVSVGIDNPQEKIPTISEIWNSYLDGGSRARARLECPVSVSSRVPWLPVDRELMVTVENLQLGTHILRLEVNDIKTERFESPTQATEGTQPKPKTSRYNPLKNRFKGASNAS</sequence>
<dbReference type="PANTHER" id="PTHR10622:SF10">
    <property type="entry name" value="HET DOMAIN-CONTAINING PROTEIN"/>
    <property type="match status" value="1"/>
</dbReference>
<evidence type="ECO:0000259" key="2">
    <source>
        <dbReference type="Pfam" id="PF06985"/>
    </source>
</evidence>